<dbReference type="Gene3D" id="3.40.50.360">
    <property type="match status" value="1"/>
</dbReference>
<keyword evidence="2 6" id="KW-0288">FMN</keyword>
<feature type="domain" description="Flavodoxin-like fold" evidence="7">
    <location>
        <begin position="3"/>
        <end position="197"/>
    </location>
</feature>
<dbReference type="EC" id="1.7.1.17" evidence="6"/>
<dbReference type="InterPro" id="IPR050104">
    <property type="entry name" value="FMN-dep_NADH:Q_OxRdtase_AzoR1"/>
</dbReference>
<comment type="cofactor">
    <cofactor evidence="6">
        <name>FMN</name>
        <dbReference type="ChEBI" id="CHEBI:58210"/>
    </cofactor>
    <text evidence="6">Binds 1 FMN per subunit.</text>
</comment>
<dbReference type="AlphaFoldDB" id="A0A1H9LQA7"/>
<dbReference type="GO" id="GO:0016655">
    <property type="term" value="F:oxidoreductase activity, acting on NAD(P)H, quinone or similar compound as acceptor"/>
    <property type="evidence" value="ECO:0007669"/>
    <property type="project" value="InterPro"/>
</dbReference>
<comment type="function">
    <text evidence="6">Quinone reductase that provides resistance to thiol-specific stress caused by electrophilic quinones.</text>
</comment>
<dbReference type="PANTHER" id="PTHR43741">
    <property type="entry name" value="FMN-DEPENDENT NADH-AZOREDUCTASE 1"/>
    <property type="match status" value="1"/>
</dbReference>
<evidence type="ECO:0000313" key="9">
    <source>
        <dbReference type="Proteomes" id="UP000199233"/>
    </source>
</evidence>
<protein>
    <recommendedName>
        <fullName evidence="6">FMN dependent NADH:quinone oxidoreductase</fullName>
        <ecNumber evidence="6">1.6.5.-</ecNumber>
    </recommendedName>
    <alternativeName>
        <fullName evidence="6">Azo-dye reductase</fullName>
    </alternativeName>
    <alternativeName>
        <fullName evidence="6">FMN-dependent NADH-azo compound oxidoreductase</fullName>
    </alternativeName>
    <alternativeName>
        <fullName evidence="6">FMN-dependent NADH-azoreductase</fullName>
        <ecNumber evidence="6">1.7.1.17</ecNumber>
    </alternativeName>
</protein>
<comment type="function">
    <text evidence="6">Also exhibits azoreductase activity. Catalyzes the reductive cleavage of the azo bond in aromatic azo compounds to the corresponding amines.</text>
</comment>
<dbReference type="STRING" id="489703.SAMN04488038_1173"/>
<evidence type="ECO:0000256" key="4">
    <source>
        <dbReference type="ARBA" id="ARBA00023027"/>
    </source>
</evidence>
<dbReference type="HAMAP" id="MF_01216">
    <property type="entry name" value="Azoreductase_type1"/>
    <property type="match status" value="1"/>
</dbReference>
<dbReference type="GO" id="GO:0016652">
    <property type="term" value="F:oxidoreductase activity, acting on NAD(P)H as acceptor"/>
    <property type="evidence" value="ECO:0007669"/>
    <property type="project" value="UniProtKB-UniRule"/>
</dbReference>
<evidence type="ECO:0000256" key="3">
    <source>
        <dbReference type="ARBA" id="ARBA00023002"/>
    </source>
</evidence>
<comment type="similarity">
    <text evidence="6">Belongs to the azoreductase type 1 family.</text>
</comment>
<dbReference type="InterPro" id="IPR023048">
    <property type="entry name" value="NADH:quinone_OxRdtase_FMN_depd"/>
</dbReference>
<reference evidence="8 9" key="1">
    <citation type="submission" date="2016-10" db="EMBL/GenBank/DDBJ databases">
        <authorList>
            <person name="de Groot N.N."/>
        </authorList>
    </citation>
    <scope>NUCLEOTIDE SEQUENCE [LARGE SCALE GENOMIC DNA]</scope>
    <source>
        <strain evidence="8 9">DSM 25927</strain>
    </source>
</reference>
<dbReference type="GO" id="GO:0010181">
    <property type="term" value="F:FMN binding"/>
    <property type="evidence" value="ECO:0007669"/>
    <property type="project" value="UniProtKB-UniRule"/>
</dbReference>
<comment type="catalytic activity">
    <reaction evidence="6">
        <text>2 a quinone + NADH + H(+) = 2 a 1,4-benzosemiquinone + NAD(+)</text>
        <dbReference type="Rhea" id="RHEA:65952"/>
        <dbReference type="ChEBI" id="CHEBI:15378"/>
        <dbReference type="ChEBI" id="CHEBI:57540"/>
        <dbReference type="ChEBI" id="CHEBI:57945"/>
        <dbReference type="ChEBI" id="CHEBI:132124"/>
        <dbReference type="ChEBI" id="CHEBI:134225"/>
    </reaction>
</comment>
<dbReference type="Pfam" id="PF02525">
    <property type="entry name" value="Flavodoxin_2"/>
    <property type="match status" value="1"/>
</dbReference>
<dbReference type="Proteomes" id="UP000199233">
    <property type="component" value="Unassembled WGS sequence"/>
</dbReference>
<name>A0A1H9LQA7_9GAMM</name>
<keyword evidence="3 6" id="KW-0560">Oxidoreductase</keyword>
<sequence length="200" mass="21952">MSTLLQINSSLFADQGQSSQLADAFVRQWRAAHPDGRVIVRDLGKNPLPHLSAERVQAFFTAPEQRDAAQQAHAAASQELIDELKSADVVVLGLPLYNFGVPSTLKAYFDHLARAGISFRYTANGPEGLLADRKLYVFAARGGFFKGTVLDTQTQYVTHFLNFLGIRDIEFVYAEGLNVSAEQKQKALEQAQQQIAALAA</sequence>
<dbReference type="RefSeq" id="WP_093289253.1">
    <property type="nucleotide sequence ID" value="NZ_FOFS01000017.1"/>
</dbReference>
<evidence type="ECO:0000259" key="7">
    <source>
        <dbReference type="Pfam" id="PF02525"/>
    </source>
</evidence>
<proteinExistence type="inferred from homology"/>
<evidence type="ECO:0000313" key="8">
    <source>
        <dbReference type="EMBL" id="SER13671.1"/>
    </source>
</evidence>
<dbReference type="InterPro" id="IPR003680">
    <property type="entry name" value="Flavodoxin_fold"/>
</dbReference>
<dbReference type="EMBL" id="FOFS01000017">
    <property type="protein sequence ID" value="SER13671.1"/>
    <property type="molecule type" value="Genomic_DNA"/>
</dbReference>
<gene>
    <name evidence="6" type="primary">azoR</name>
    <name evidence="8" type="ORF">SAMN04488038_1173</name>
</gene>
<comment type="caution">
    <text evidence="6">Lacks conserved residue(s) required for the propagation of feature annotation.</text>
</comment>
<keyword evidence="4 6" id="KW-0520">NAD</keyword>
<evidence type="ECO:0000256" key="5">
    <source>
        <dbReference type="ARBA" id="ARBA00048542"/>
    </source>
</evidence>
<evidence type="ECO:0000256" key="1">
    <source>
        <dbReference type="ARBA" id="ARBA00022630"/>
    </source>
</evidence>
<dbReference type="OrthoDB" id="9787136at2"/>
<dbReference type="PANTHER" id="PTHR43741:SF2">
    <property type="entry name" value="FMN-DEPENDENT NADH:QUINONE OXIDOREDUCTASE"/>
    <property type="match status" value="1"/>
</dbReference>
<organism evidence="8 9">
    <name type="scientific">Solimonas aquatica</name>
    <dbReference type="NCBI Taxonomy" id="489703"/>
    <lineage>
        <taxon>Bacteria</taxon>
        <taxon>Pseudomonadati</taxon>
        <taxon>Pseudomonadota</taxon>
        <taxon>Gammaproteobacteria</taxon>
        <taxon>Nevskiales</taxon>
        <taxon>Nevskiaceae</taxon>
        <taxon>Solimonas</taxon>
    </lineage>
</organism>
<keyword evidence="9" id="KW-1185">Reference proteome</keyword>
<dbReference type="InterPro" id="IPR029039">
    <property type="entry name" value="Flavoprotein-like_sf"/>
</dbReference>
<dbReference type="GO" id="GO:0009055">
    <property type="term" value="F:electron transfer activity"/>
    <property type="evidence" value="ECO:0007669"/>
    <property type="project" value="UniProtKB-UniRule"/>
</dbReference>
<evidence type="ECO:0000256" key="2">
    <source>
        <dbReference type="ARBA" id="ARBA00022643"/>
    </source>
</evidence>
<dbReference type="EC" id="1.6.5.-" evidence="6"/>
<comment type="catalytic activity">
    <reaction evidence="5">
        <text>N,N-dimethyl-1,4-phenylenediamine + anthranilate + 2 NAD(+) = 2-(4-dimethylaminophenyl)diazenylbenzoate + 2 NADH + 2 H(+)</text>
        <dbReference type="Rhea" id="RHEA:55872"/>
        <dbReference type="ChEBI" id="CHEBI:15378"/>
        <dbReference type="ChEBI" id="CHEBI:15783"/>
        <dbReference type="ChEBI" id="CHEBI:16567"/>
        <dbReference type="ChEBI" id="CHEBI:57540"/>
        <dbReference type="ChEBI" id="CHEBI:57945"/>
        <dbReference type="ChEBI" id="CHEBI:71579"/>
        <dbReference type="EC" id="1.7.1.17"/>
    </reaction>
    <physiologicalReaction direction="right-to-left" evidence="5">
        <dbReference type="Rhea" id="RHEA:55874"/>
    </physiologicalReaction>
</comment>
<evidence type="ECO:0000256" key="6">
    <source>
        <dbReference type="HAMAP-Rule" id="MF_01216"/>
    </source>
</evidence>
<dbReference type="SUPFAM" id="SSF52218">
    <property type="entry name" value="Flavoproteins"/>
    <property type="match status" value="1"/>
</dbReference>
<accession>A0A1H9LQA7</accession>
<comment type="subunit">
    <text evidence="6">Homodimer.</text>
</comment>
<keyword evidence="1 6" id="KW-0285">Flavoprotein</keyword>
<feature type="binding site" evidence="6">
    <location>
        <position position="10"/>
    </location>
    <ligand>
        <name>FMN</name>
        <dbReference type="ChEBI" id="CHEBI:58210"/>
    </ligand>
</feature>